<dbReference type="Gene3D" id="1.10.260.40">
    <property type="entry name" value="lambda repressor-like DNA-binding domains"/>
    <property type="match status" value="1"/>
</dbReference>
<keyword evidence="3" id="KW-1185">Reference proteome</keyword>
<dbReference type="OrthoDB" id="129377at2"/>
<organism evidence="2 3">
    <name type="scientific">Nitrosomonas aestuarii</name>
    <dbReference type="NCBI Taxonomy" id="52441"/>
    <lineage>
        <taxon>Bacteria</taxon>
        <taxon>Pseudomonadati</taxon>
        <taxon>Pseudomonadota</taxon>
        <taxon>Betaproteobacteria</taxon>
        <taxon>Nitrosomonadales</taxon>
        <taxon>Nitrosomonadaceae</taxon>
        <taxon>Nitrosomonas</taxon>
    </lineage>
</organism>
<dbReference type="AlphaFoldDB" id="A0A1I4GSU4"/>
<dbReference type="InterPro" id="IPR039554">
    <property type="entry name" value="HigA2-like_HTH"/>
</dbReference>
<dbReference type="SUPFAM" id="SSF47413">
    <property type="entry name" value="lambda repressor-like DNA-binding domains"/>
    <property type="match status" value="1"/>
</dbReference>
<dbReference type="PROSITE" id="PS50943">
    <property type="entry name" value="HTH_CROC1"/>
    <property type="match status" value="1"/>
</dbReference>
<feature type="domain" description="HTH cro/C1-type" evidence="1">
    <location>
        <begin position="37"/>
        <end position="92"/>
    </location>
</feature>
<dbReference type="GO" id="GO:0003677">
    <property type="term" value="F:DNA binding"/>
    <property type="evidence" value="ECO:0007669"/>
    <property type="project" value="UniProtKB-KW"/>
</dbReference>
<dbReference type="RefSeq" id="WP_090703423.1">
    <property type="nucleotide sequence ID" value="NZ_FOSP01000062.1"/>
</dbReference>
<dbReference type="STRING" id="52441.SAMN05216302_106216"/>
<dbReference type="Proteomes" id="UP000199533">
    <property type="component" value="Unassembled WGS sequence"/>
</dbReference>
<dbReference type="InterPro" id="IPR001387">
    <property type="entry name" value="Cro/C1-type_HTH"/>
</dbReference>
<sequence>MTSTKSNEDAVVITSHPFEGLVNGEERLAKAQLAQQINALITERKLTQNTASKLLGITQPEVSQIANGRLSGFSFDRLYRCLHALDMDIEIIVKKHTPTDNGTAGIHVLLNRTTMTKQPDA</sequence>
<evidence type="ECO:0000259" key="1">
    <source>
        <dbReference type="PROSITE" id="PS50943"/>
    </source>
</evidence>
<name>A0A1I4GSU4_9PROT</name>
<dbReference type="InterPro" id="IPR010982">
    <property type="entry name" value="Lambda_DNA-bd_dom_sf"/>
</dbReference>
<evidence type="ECO:0000313" key="2">
    <source>
        <dbReference type="EMBL" id="SFL33084.1"/>
    </source>
</evidence>
<dbReference type="CDD" id="cd00093">
    <property type="entry name" value="HTH_XRE"/>
    <property type="match status" value="1"/>
</dbReference>
<dbReference type="Pfam" id="PF13744">
    <property type="entry name" value="HTH_37"/>
    <property type="match status" value="1"/>
</dbReference>
<protein>
    <submittedName>
        <fullName evidence="2">Predicted DNA-binding protein, contains XRE-type HTH domain</fullName>
    </submittedName>
</protein>
<dbReference type="SMART" id="SM00530">
    <property type="entry name" value="HTH_XRE"/>
    <property type="match status" value="1"/>
</dbReference>
<proteinExistence type="predicted"/>
<reference evidence="3" key="1">
    <citation type="submission" date="2016-10" db="EMBL/GenBank/DDBJ databases">
        <authorList>
            <person name="Varghese N."/>
            <person name="Submissions S."/>
        </authorList>
    </citation>
    <scope>NUCLEOTIDE SEQUENCE [LARGE SCALE GENOMIC DNA]</scope>
    <source>
        <strain evidence="3">Nm69</strain>
    </source>
</reference>
<keyword evidence="2" id="KW-0238">DNA-binding</keyword>
<accession>A0A1I4GSU4</accession>
<dbReference type="EMBL" id="FOSP01000062">
    <property type="protein sequence ID" value="SFL33084.1"/>
    <property type="molecule type" value="Genomic_DNA"/>
</dbReference>
<evidence type="ECO:0000313" key="3">
    <source>
        <dbReference type="Proteomes" id="UP000199533"/>
    </source>
</evidence>
<gene>
    <name evidence="2" type="ORF">SAMN05216302_106216</name>
</gene>